<keyword evidence="1" id="KW-0560">Oxidoreductase</keyword>
<accession>A0A1A3TUP9</accession>
<dbReference type="GO" id="GO:0016491">
    <property type="term" value="F:oxidoreductase activity"/>
    <property type="evidence" value="ECO:0007669"/>
    <property type="project" value="UniProtKB-KW"/>
</dbReference>
<name>A0A1A3TUP9_MYCSD</name>
<evidence type="ECO:0000313" key="3">
    <source>
        <dbReference type="EMBL" id="OBK86368.1"/>
    </source>
</evidence>
<dbReference type="SUPFAM" id="SSF50129">
    <property type="entry name" value="GroES-like"/>
    <property type="match status" value="1"/>
</dbReference>
<dbReference type="PANTHER" id="PTHR43189">
    <property type="entry name" value="ZINC-TYPE ALCOHOL DEHYDROGENASE-LIKE PROTEIN C1198.01-RELATED"/>
    <property type="match status" value="1"/>
</dbReference>
<reference evidence="4" key="1">
    <citation type="submission" date="2016-06" db="EMBL/GenBank/DDBJ databases">
        <authorList>
            <person name="Sutton G."/>
            <person name="Brinkac L."/>
            <person name="Sanka R."/>
            <person name="Adams M."/>
            <person name="Lau E."/>
            <person name="Garcia-Basteiro A."/>
            <person name="Lopez-Varela E."/>
            <person name="Palencia S."/>
        </authorList>
    </citation>
    <scope>NUCLEOTIDE SEQUENCE [LARGE SCALE GENOMIC DNA]</scope>
    <source>
        <strain evidence="4">1274684.2</strain>
    </source>
</reference>
<comment type="caution">
    <text evidence="3">The sequence shown here is derived from an EMBL/GenBank/DDBJ whole genome shotgun (WGS) entry which is preliminary data.</text>
</comment>
<dbReference type="InterPro" id="IPR013154">
    <property type="entry name" value="ADH-like_N"/>
</dbReference>
<protein>
    <submittedName>
        <fullName evidence="3">Alcohol dehydrogenase</fullName>
    </submittedName>
</protein>
<evidence type="ECO:0000313" key="4">
    <source>
        <dbReference type="Proteomes" id="UP000093759"/>
    </source>
</evidence>
<evidence type="ECO:0000256" key="1">
    <source>
        <dbReference type="ARBA" id="ARBA00023002"/>
    </source>
</evidence>
<dbReference type="RefSeq" id="WP_065025140.1">
    <property type="nucleotide sequence ID" value="NZ_LZMF01000093.1"/>
</dbReference>
<evidence type="ECO:0000259" key="2">
    <source>
        <dbReference type="Pfam" id="PF08240"/>
    </source>
</evidence>
<dbReference type="Proteomes" id="UP000093759">
    <property type="component" value="Unassembled WGS sequence"/>
</dbReference>
<dbReference type="InterPro" id="IPR011032">
    <property type="entry name" value="GroES-like_sf"/>
</dbReference>
<feature type="domain" description="Alcohol dehydrogenase-like N-terminal" evidence="2">
    <location>
        <begin position="23"/>
        <end position="135"/>
    </location>
</feature>
<dbReference type="Pfam" id="PF08240">
    <property type="entry name" value="ADH_N"/>
    <property type="match status" value="1"/>
</dbReference>
<dbReference type="Gene3D" id="3.90.180.10">
    <property type="entry name" value="Medium-chain alcohol dehydrogenases, catalytic domain"/>
    <property type="match status" value="1"/>
</dbReference>
<sequence>MKAVSCSNAQLELVDLPNPSPAKGQLLLEVVRCGICGSDLHARRHADEVADVAAESGYDGFMRSDQQVVFGHEFCGEVLDHGPRTRNAPRAGTRVVAVPLLRRGKDVHPVGLSKAAPGGYAEQMVVEQSMTLPVPNGLSTEAAALTEPMAVAWHAVRRGEVRKRDVAIVIGCGPIGLAVVCVLKARGVRTVIASDFSPGRRALATRCGADIVVDPAQDSPYAAAAGHGHLEKASDAFGLAVGTVEKLYKARLPWWHVWRAAEAVGAATPKHPVIFECVGVPGVIDGIIAGAPLFSRIVVVGVCMSPDTIRPAIAINKETDLRFVFGYTPMEFRDTLHLIADGKVDVSPLITGTVGLGGVAAAFDALADPAQHAKILIDPKSPVQEVS</sequence>
<proteinExistence type="predicted"/>
<dbReference type="Gene3D" id="3.40.50.720">
    <property type="entry name" value="NAD(P)-binding Rossmann-like Domain"/>
    <property type="match status" value="1"/>
</dbReference>
<dbReference type="PANTHER" id="PTHR43189:SF1">
    <property type="entry name" value="ZINC-TYPE ALCOHOL DEHYDROGENASE-LIKE PROTEIN C1198.01"/>
    <property type="match status" value="1"/>
</dbReference>
<dbReference type="CDD" id="cd08262">
    <property type="entry name" value="Zn_ADH8"/>
    <property type="match status" value="1"/>
</dbReference>
<dbReference type="SUPFAM" id="SSF51735">
    <property type="entry name" value="NAD(P)-binding Rossmann-fold domains"/>
    <property type="match status" value="1"/>
</dbReference>
<gene>
    <name evidence="3" type="ORF">A5648_05710</name>
</gene>
<dbReference type="EMBL" id="LZMF01000093">
    <property type="protein sequence ID" value="OBK86368.1"/>
    <property type="molecule type" value="Genomic_DNA"/>
</dbReference>
<dbReference type="InterPro" id="IPR036291">
    <property type="entry name" value="NAD(P)-bd_dom_sf"/>
</dbReference>
<organism evidence="3 4">
    <name type="scientific">Mycolicibacter sinensis (strain JDM601)</name>
    <name type="common">Mycobacterium sinense</name>
    <dbReference type="NCBI Taxonomy" id="875328"/>
    <lineage>
        <taxon>Bacteria</taxon>
        <taxon>Bacillati</taxon>
        <taxon>Actinomycetota</taxon>
        <taxon>Actinomycetes</taxon>
        <taxon>Mycobacteriales</taxon>
        <taxon>Mycobacteriaceae</taxon>
        <taxon>Mycolicibacter</taxon>
    </lineage>
</organism>
<dbReference type="AlphaFoldDB" id="A0A1A3TUP9"/>